<dbReference type="PATRIC" id="fig|82380.10.peg.1771"/>
<keyword evidence="1" id="KW-0472">Membrane</keyword>
<keyword evidence="1" id="KW-0812">Transmembrane</keyword>
<comment type="caution">
    <text evidence="2">The sequence shown here is derived from an EMBL/GenBank/DDBJ whole genome shotgun (WGS) entry which is preliminary data.</text>
</comment>
<feature type="transmembrane region" description="Helical" evidence="1">
    <location>
        <begin position="48"/>
        <end position="66"/>
    </location>
</feature>
<dbReference type="AlphaFoldDB" id="A0A0F0KNI9"/>
<proteinExistence type="predicted"/>
<dbReference type="Proteomes" id="UP000033725">
    <property type="component" value="Unassembled WGS sequence"/>
</dbReference>
<gene>
    <name evidence="2" type="ORF">RN51_01762</name>
</gene>
<evidence type="ECO:0000256" key="1">
    <source>
        <dbReference type="SAM" id="Phobius"/>
    </source>
</evidence>
<evidence type="ECO:0008006" key="4">
    <source>
        <dbReference type="Google" id="ProtNLM"/>
    </source>
</evidence>
<reference evidence="2 3" key="1">
    <citation type="submission" date="2015-02" db="EMBL/GenBank/DDBJ databases">
        <title>Draft genome sequences of ten Microbacterium spp. with emphasis on heavy metal contaminated environments.</title>
        <authorList>
            <person name="Corretto E."/>
        </authorList>
    </citation>
    <scope>NUCLEOTIDE SEQUENCE [LARGE SCALE GENOMIC DNA]</scope>
    <source>
        <strain evidence="2 3">BEL163</strain>
    </source>
</reference>
<evidence type="ECO:0000313" key="3">
    <source>
        <dbReference type="Proteomes" id="UP000033725"/>
    </source>
</evidence>
<organism evidence="2 3">
    <name type="scientific">Microbacterium oxydans</name>
    <dbReference type="NCBI Taxonomy" id="82380"/>
    <lineage>
        <taxon>Bacteria</taxon>
        <taxon>Bacillati</taxon>
        <taxon>Actinomycetota</taxon>
        <taxon>Actinomycetes</taxon>
        <taxon>Micrococcales</taxon>
        <taxon>Microbacteriaceae</taxon>
        <taxon>Microbacterium</taxon>
    </lineage>
</organism>
<feature type="transmembrane region" description="Helical" evidence="1">
    <location>
        <begin position="23"/>
        <end position="42"/>
    </location>
</feature>
<sequence>MSEPTAEPSLIQQRMVLQRRRSWAIYTIAFSALMLTGSTVVLVFDGGVLRLIGVALFLIGIGVGIVEYRRAVVAIREFEDRHGPGAGIQH</sequence>
<keyword evidence="1" id="KW-1133">Transmembrane helix</keyword>
<name>A0A0F0KNI9_9MICO</name>
<evidence type="ECO:0000313" key="2">
    <source>
        <dbReference type="EMBL" id="KJL22448.1"/>
    </source>
</evidence>
<dbReference type="OrthoDB" id="5081853at2"/>
<dbReference type="RefSeq" id="WP_045263662.1">
    <property type="nucleotide sequence ID" value="NZ_JYIV01000025.1"/>
</dbReference>
<protein>
    <recommendedName>
        <fullName evidence="4">DUF202 domain-containing protein</fullName>
    </recommendedName>
</protein>
<accession>A0A0F0KNI9</accession>
<dbReference type="EMBL" id="JYIV01000025">
    <property type="protein sequence ID" value="KJL22448.1"/>
    <property type="molecule type" value="Genomic_DNA"/>
</dbReference>